<dbReference type="SMART" id="SM00304">
    <property type="entry name" value="HAMP"/>
    <property type="match status" value="1"/>
</dbReference>
<protein>
    <submittedName>
        <fullName evidence="7">Histidine kinase/DNA gyrase B/HSP90-like ATPase</fullName>
    </submittedName>
</protein>
<dbReference type="SUPFAM" id="SSF158472">
    <property type="entry name" value="HAMP domain-like"/>
    <property type="match status" value="1"/>
</dbReference>
<dbReference type="PROSITE" id="PS50885">
    <property type="entry name" value="HAMP"/>
    <property type="match status" value="1"/>
</dbReference>
<dbReference type="InterPro" id="IPR010559">
    <property type="entry name" value="Sig_transdc_His_kin_internal"/>
</dbReference>
<dbReference type="Gene3D" id="3.30.565.10">
    <property type="entry name" value="Histidine kinase-like ATPase, C-terminal domain"/>
    <property type="match status" value="1"/>
</dbReference>
<evidence type="ECO:0000313" key="7">
    <source>
        <dbReference type="EMBL" id="PWJ72374.1"/>
    </source>
</evidence>
<keyword evidence="5" id="KW-0812">Transmembrane</keyword>
<feature type="transmembrane region" description="Helical" evidence="5">
    <location>
        <begin position="23"/>
        <end position="47"/>
    </location>
</feature>
<accession>A0AB73SYB2</accession>
<dbReference type="SMART" id="SM00387">
    <property type="entry name" value="HATPase_c"/>
    <property type="match status" value="1"/>
</dbReference>
<evidence type="ECO:0000259" key="6">
    <source>
        <dbReference type="PROSITE" id="PS50885"/>
    </source>
</evidence>
<comment type="caution">
    <text evidence="7">The sequence shown here is derived from an EMBL/GenBank/DDBJ whole genome shotgun (WGS) entry which is preliminary data.</text>
</comment>
<dbReference type="PANTHER" id="PTHR34220:SF7">
    <property type="entry name" value="SENSOR HISTIDINE KINASE YPDA"/>
    <property type="match status" value="1"/>
</dbReference>
<feature type="transmembrane region" description="Helical" evidence="5">
    <location>
        <begin position="303"/>
        <end position="322"/>
    </location>
</feature>
<evidence type="ECO:0000256" key="1">
    <source>
        <dbReference type="ARBA" id="ARBA00004370"/>
    </source>
</evidence>
<reference evidence="7 8" key="1">
    <citation type="submission" date="2018-05" db="EMBL/GenBank/DDBJ databases">
        <authorList>
            <person name="Goeker M."/>
            <person name="Huntemann M."/>
            <person name="Clum A."/>
            <person name="Pillay M."/>
            <person name="Palaniappan K."/>
            <person name="Varghese N."/>
            <person name="Mikhailova N."/>
            <person name="Stamatis D."/>
            <person name="Reddy T."/>
            <person name="Daum C."/>
            <person name="Shapiro N."/>
            <person name="Ivanova N."/>
            <person name="Kyrpides N."/>
            <person name="Woyke T."/>
        </authorList>
    </citation>
    <scope>NUCLEOTIDE SEQUENCE [LARGE SCALE GENOMIC DNA]</scope>
    <source>
        <strain evidence="7 8">DSM 26524</strain>
    </source>
</reference>
<gene>
    <name evidence="7" type="ORF">C7383_11978</name>
</gene>
<dbReference type="CDD" id="cd06225">
    <property type="entry name" value="HAMP"/>
    <property type="match status" value="1"/>
</dbReference>
<dbReference type="InterPro" id="IPR036890">
    <property type="entry name" value="HATPase_C_sf"/>
</dbReference>
<keyword evidence="3" id="KW-0808">Transferase</keyword>
<dbReference type="InterPro" id="IPR050640">
    <property type="entry name" value="Bact_2-comp_sensor_kinase"/>
</dbReference>
<dbReference type="Proteomes" id="UP000245412">
    <property type="component" value="Unassembled WGS sequence"/>
</dbReference>
<dbReference type="InterPro" id="IPR003660">
    <property type="entry name" value="HAMP_dom"/>
</dbReference>
<evidence type="ECO:0000256" key="5">
    <source>
        <dbReference type="SAM" id="Phobius"/>
    </source>
</evidence>
<comment type="subcellular location">
    <subcellularLocation>
        <location evidence="1">Membrane</location>
    </subcellularLocation>
</comment>
<proteinExistence type="predicted"/>
<dbReference type="GO" id="GO:0000155">
    <property type="term" value="F:phosphorelay sensor kinase activity"/>
    <property type="evidence" value="ECO:0007669"/>
    <property type="project" value="InterPro"/>
</dbReference>
<keyword evidence="5" id="KW-0472">Membrane</keyword>
<keyword evidence="2" id="KW-0597">Phosphoprotein</keyword>
<evidence type="ECO:0000256" key="4">
    <source>
        <dbReference type="ARBA" id="ARBA00022777"/>
    </source>
</evidence>
<evidence type="ECO:0000256" key="3">
    <source>
        <dbReference type="ARBA" id="ARBA00022679"/>
    </source>
</evidence>
<organism evidence="7 8">
    <name type="scientific">Murimonas intestini</name>
    <dbReference type="NCBI Taxonomy" id="1337051"/>
    <lineage>
        <taxon>Bacteria</taxon>
        <taxon>Bacillati</taxon>
        <taxon>Bacillota</taxon>
        <taxon>Clostridia</taxon>
        <taxon>Lachnospirales</taxon>
        <taxon>Lachnospiraceae</taxon>
        <taxon>Murimonas</taxon>
    </lineage>
</organism>
<evidence type="ECO:0000256" key="2">
    <source>
        <dbReference type="ARBA" id="ARBA00022553"/>
    </source>
</evidence>
<keyword evidence="5" id="KW-1133">Transmembrane helix</keyword>
<keyword evidence="4" id="KW-0418">Kinase</keyword>
<name>A0AB73SYB2_9FIRM</name>
<dbReference type="AlphaFoldDB" id="A0AB73SYB2"/>
<dbReference type="RefSeq" id="WP_109748567.1">
    <property type="nucleotide sequence ID" value="NZ_JANKBI010000020.1"/>
</dbReference>
<dbReference type="Pfam" id="PF06580">
    <property type="entry name" value="His_kinase"/>
    <property type="match status" value="1"/>
</dbReference>
<dbReference type="Pfam" id="PF02518">
    <property type="entry name" value="HATPase_c"/>
    <property type="match status" value="1"/>
</dbReference>
<dbReference type="GO" id="GO:0016020">
    <property type="term" value="C:membrane"/>
    <property type="evidence" value="ECO:0007669"/>
    <property type="project" value="UniProtKB-SubCell"/>
</dbReference>
<dbReference type="Gene3D" id="1.10.287.130">
    <property type="match status" value="1"/>
</dbReference>
<sequence length="596" mass="69390">MYTLPTWKRIVDRMTRKTYQRRMFWTFFMTALAVLVFFGIIIGRFSYQMLEEEIYENAKKDLNTVVNSLEGFVEEIEKEALYVTLNQQYQEAISIDAEDMGYKNFQRVMGITNLLMYMTASQDVYDEINFYTVEGEYFSGNAEDDPEEYMEKKQVSAGELIDSEDLSRWISYSNLTGQGKTEVFLAFQRKVYSYGGKLMGVLEICVNRGQMKSYYGKNLQRYMNVFVVNKEEKIISSTDESALDQSLQNMPFGGLEADEIKKVDHIKYDGERYILLSYPYESMGWNIFATVQDKEIKKNTFKLVVILAVMEVVLILSVLVFIRFMTRKLTKPIQDMGQVVEEVSKGNCQVRIEEIPEGDMGALCNQINDMIVKLDRLMTNNIEIERQKRIFEINYIQMQMNPHFLYNTLETVCGMIEEEEKDRAIFVLNCLSKFYRRVLRSEAEQSGIESELLIVKEYLDIVKERFPDLFRYRIIVSEELKKQNCIKLILQPIVENAIVHGFQKRDNTFDLIIQGCVKGDTCVIEVVDNGCGIPPKKVQQLNESMINNDKDFDGFGIQNTDKRIKLHYGSKYGLSVQSEEGRWTIVKIILPRNEVS</sequence>
<dbReference type="Gene3D" id="3.30.450.20">
    <property type="entry name" value="PAS domain"/>
    <property type="match status" value="1"/>
</dbReference>
<keyword evidence="8" id="KW-1185">Reference proteome</keyword>
<dbReference type="InterPro" id="IPR003594">
    <property type="entry name" value="HATPase_dom"/>
</dbReference>
<dbReference type="EMBL" id="QGGY01000019">
    <property type="protein sequence ID" value="PWJ72374.1"/>
    <property type="molecule type" value="Genomic_DNA"/>
</dbReference>
<evidence type="ECO:0000313" key="8">
    <source>
        <dbReference type="Proteomes" id="UP000245412"/>
    </source>
</evidence>
<dbReference type="SUPFAM" id="SSF55874">
    <property type="entry name" value="ATPase domain of HSP90 chaperone/DNA topoisomerase II/histidine kinase"/>
    <property type="match status" value="1"/>
</dbReference>
<dbReference type="PANTHER" id="PTHR34220">
    <property type="entry name" value="SENSOR HISTIDINE KINASE YPDA"/>
    <property type="match status" value="1"/>
</dbReference>
<feature type="domain" description="HAMP" evidence="6">
    <location>
        <begin position="327"/>
        <end position="379"/>
    </location>
</feature>